<organism evidence="2 3">
    <name type="scientific">Paenibacillus odorifer</name>
    <dbReference type="NCBI Taxonomy" id="189426"/>
    <lineage>
        <taxon>Bacteria</taxon>
        <taxon>Bacillati</taxon>
        <taxon>Bacillota</taxon>
        <taxon>Bacilli</taxon>
        <taxon>Bacillales</taxon>
        <taxon>Paenibacillaceae</taxon>
        <taxon>Paenibacillus</taxon>
    </lineage>
</organism>
<dbReference type="AlphaFoldDB" id="A0A1R0Z858"/>
<dbReference type="InterPro" id="IPR009027">
    <property type="entry name" value="Ribosomal_bL9/RNase_H1_N"/>
</dbReference>
<dbReference type="InterPro" id="IPR011320">
    <property type="entry name" value="RNase_H1_N"/>
</dbReference>
<dbReference type="InterPro" id="IPR035901">
    <property type="entry name" value="GIY-YIG_endonuc_sf"/>
</dbReference>
<dbReference type="SUPFAM" id="SSF82771">
    <property type="entry name" value="GIY-YIG endonuclease"/>
    <property type="match status" value="1"/>
</dbReference>
<dbReference type="Gene3D" id="3.40.970.10">
    <property type="entry name" value="Ribonuclease H1, N-terminal domain"/>
    <property type="match status" value="1"/>
</dbReference>
<protein>
    <recommendedName>
        <fullName evidence="1">GIY-YIG domain-containing protein</fullName>
    </recommendedName>
</protein>
<dbReference type="OrthoDB" id="9811552at2"/>
<dbReference type="InterPro" id="IPR000305">
    <property type="entry name" value="GIY-YIG_endonuc"/>
</dbReference>
<sequence>MKTKFYVVVKGRKIGIFDIWDGGAKQYVEGYKGAVYKSFSKIELAEIWWEHMLPESKSPIFHFDTAKYTVQKYSSPMEDEEPGPYFTYLIIDPRTNIPFYVGQTRNIQYRKINHLKDSHKYRAYKKMISNIQMDNLEPEFQIVDIQPTKTDSLRSETEWVKKLAYQGIRVLNGWREHKEWIDLIMSSSTQESITQQATE</sequence>
<evidence type="ECO:0000313" key="2">
    <source>
        <dbReference type="EMBL" id="OME64245.1"/>
    </source>
</evidence>
<dbReference type="RefSeq" id="WP_076287018.1">
    <property type="nucleotide sequence ID" value="NZ_MPTW01000035.1"/>
</dbReference>
<dbReference type="Proteomes" id="UP000187425">
    <property type="component" value="Unassembled WGS sequence"/>
</dbReference>
<dbReference type="PROSITE" id="PS50164">
    <property type="entry name" value="GIY_YIG"/>
    <property type="match status" value="1"/>
</dbReference>
<feature type="domain" description="GIY-YIG" evidence="1">
    <location>
        <begin position="83"/>
        <end position="171"/>
    </location>
</feature>
<reference evidence="2 3" key="1">
    <citation type="submission" date="2016-11" db="EMBL/GenBank/DDBJ databases">
        <title>Paenibacillus species isolates.</title>
        <authorList>
            <person name="Beno S.M."/>
        </authorList>
    </citation>
    <scope>NUCLEOTIDE SEQUENCE [LARGE SCALE GENOMIC DNA]</scope>
    <source>
        <strain evidence="2 3">FSL H7-0443</strain>
    </source>
</reference>
<dbReference type="SUPFAM" id="SSF55658">
    <property type="entry name" value="L9 N-domain-like"/>
    <property type="match status" value="1"/>
</dbReference>
<dbReference type="Gene3D" id="3.40.1440.10">
    <property type="entry name" value="GIY-YIG endonuclease"/>
    <property type="match status" value="1"/>
</dbReference>
<gene>
    <name evidence="2" type="ORF">BSK65_29370</name>
</gene>
<comment type="caution">
    <text evidence="2">The sequence shown here is derived from an EMBL/GenBank/DDBJ whole genome shotgun (WGS) entry which is preliminary data.</text>
</comment>
<dbReference type="Pfam" id="PF01693">
    <property type="entry name" value="Cauli_VI"/>
    <property type="match status" value="1"/>
</dbReference>
<dbReference type="Pfam" id="PF01541">
    <property type="entry name" value="GIY-YIG"/>
    <property type="match status" value="1"/>
</dbReference>
<evidence type="ECO:0000259" key="1">
    <source>
        <dbReference type="PROSITE" id="PS50164"/>
    </source>
</evidence>
<dbReference type="InterPro" id="IPR037056">
    <property type="entry name" value="RNase_H1_N_sf"/>
</dbReference>
<dbReference type="EMBL" id="MPTW01000035">
    <property type="protein sequence ID" value="OME64245.1"/>
    <property type="molecule type" value="Genomic_DNA"/>
</dbReference>
<proteinExistence type="predicted"/>
<accession>A0A1R0Z858</accession>
<name>A0A1R0Z858_9BACL</name>
<evidence type="ECO:0000313" key="3">
    <source>
        <dbReference type="Proteomes" id="UP000187425"/>
    </source>
</evidence>